<comment type="similarity">
    <text evidence="5">Belongs to the BI1 family.</text>
</comment>
<comment type="caution">
    <text evidence="6">The sequence shown here is derived from an EMBL/GenBank/DDBJ whole genome shotgun (WGS) entry which is preliminary data.</text>
</comment>
<evidence type="ECO:0000313" key="7">
    <source>
        <dbReference type="Proteomes" id="UP000320333"/>
    </source>
</evidence>
<dbReference type="PANTHER" id="PTHR23291">
    <property type="entry name" value="BAX INHIBITOR-RELATED"/>
    <property type="match status" value="1"/>
</dbReference>
<dbReference type="Proteomes" id="UP000320333">
    <property type="component" value="Unassembled WGS sequence"/>
</dbReference>
<feature type="transmembrane region" description="Helical" evidence="5">
    <location>
        <begin position="113"/>
        <end position="132"/>
    </location>
</feature>
<dbReference type="InterPro" id="IPR006214">
    <property type="entry name" value="Bax_inhibitor_1-related"/>
</dbReference>
<dbReference type="OrthoDB" id="7933078at2759"/>
<dbReference type="AlphaFoldDB" id="A0A507EJ38"/>
<evidence type="ECO:0000256" key="1">
    <source>
        <dbReference type="ARBA" id="ARBA00004141"/>
    </source>
</evidence>
<gene>
    <name evidence="6" type="ORF">CcCBS67573_g08575</name>
</gene>
<name>A0A507EJ38_9FUNG</name>
<evidence type="ECO:0000313" key="6">
    <source>
        <dbReference type="EMBL" id="TPX63831.1"/>
    </source>
</evidence>
<feature type="transmembrane region" description="Helical" evidence="5">
    <location>
        <begin position="52"/>
        <end position="75"/>
    </location>
</feature>
<evidence type="ECO:0000256" key="2">
    <source>
        <dbReference type="ARBA" id="ARBA00022692"/>
    </source>
</evidence>
<proteinExistence type="inferred from homology"/>
<keyword evidence="3 5" id="KW-1133">Transmembrane helix</keyword>
<accession>A0A507EJ38</accession>
<keyword evidence="2 5" id="KW-0812">Transmembrane</keyword>
<feature type="transmembrane region" description="Helical" evidence="5">
    <location>
        <begin position="218"/>
        <end position="238"/>
    </location>
</feature>
<evidence type="ECO:0000256" key="5">
    <source>
        <dbReference type="RuleBase" id="RU004379"/>
    </source>
</evidence>
<evidence type="ECO:0000256" key="4">
    <source>
        <dbReference type="ARBA" id="ARBA00023136"/>
    </source>
</evidence>
<organism evidence="6 7">
    <name type="scientific">Chytriomyces confervae</name>
    <dbReference type="NCBI Taxonomy" id="246404"/>
    <lineage>
        <taxon>Eukaryota</taxon>
        <taxon>Fungi</taxon>
        <taxon>Fungi incertae sedis</taxon>
        <taxon>Chytridiomycota</taxon>
        <taxon>Chytridiomycota incertae sedis</taxon>
        <taxon>Chytridiomycetes</taxon>
        <taxon>Chytridiales</taxon>
        <taxon>Chytriomycetaceae</taxon>
        <taxon>Chytriomyces</taxon>
    </lineage>
</organism>
<feature type="transmembrane region" description="Helical" evidence="5">
    <location>
        <begin position="169"/>
        <end position="198"/>
    </location>
</feature>
<feature type="transmembrane region" description="Helical" evidence="5">
    <location>
        <begin position="138"/>
        <end position="157"/>
    </location>
</feature>
<sequence>MSNKETCVPAEPQDASPHAAAIKAKSVSRKQSALVFLFQHSESVRFDFIRKFYVILAVQLLFAWLASFVFMGAAVKSFAQSNLWLVENSSFWGLVFSFFLHEQRGNEPSNSHLFVAYSIYQSFTIGLSSAAFNYENDLNHFLLLSVYWFIGISFYTYQSYLKFDGVNPYVFGGIVVFLLVWLVEDNGFLGLCFVLFLYGHTLLTTYDTLRTFTPHDAVIAAVDWNMLLVPIVNGFFLLKHWMW</sequence>
<keyword evidence="4 5" id="KW-0472">Membrane</keyword>
<reference evidence="6 7" key="1">
    <citation type="journal article" date="2019" name="Sci. Rep.">
        <title>Comparative genomics of chytrid fungi reveal insights into the obligate biotrophic and pathogenic lifestyle of Synchytrium endobioticum.</title>
        <authorList>
            <person name="van de Vossenberg B.T.L.H."/>
            <person name="Warris S."/>
            <person name="Nguyen H.D.T."/>
            <person name="van Gent-Pelzer M.P.E."/>
            <person name="Joly D.L."/>
            <person name="van de Geest H.C."/>
            <person name="Bonants P.J.M."/>
            <person name="Smith D.S."/>
            <person name="Levesque C.A."/>
            <person name="van der Lee T.A.J."/>
        </authorList>
    </citation>
    <scope>NUCLEOTIDE SEQUENCE [LARGE SCALE GENOMIC DNA]</scope>
    <source>
        <strain evidence="6 7">CBS 675.73</strain>
    </source>
</reference>
<dbReference type="GO" id="GO:0016020">
    <property type="term" value="C:membrane"/>
    <property type="evidence" value="ECO:0007669"/>
    <property type="project" value="UniProtKB-SubCell"/>
</dbReference>
<evidence type="ECO:0000256" key="3">
    <source>
        <dbReference type="ARBA" id="ARBA00022989"/>
    </source>
</evidence>
<comment type="subcellular location">
    <subcellularLocation>
        <location evidence="1">Membrane</location>
        <topology evidence="1">Multi-pass membrane protein</topology>
    </subcellularLocation>
</comment>
<dbReference type="Pfam" id="PF01027">
    <property type="entry name" value="Bax1-I"/>
    <property type="match status" value="1"/>
</dbReference>
<keyword evidence="7" id="KW-1185">Reference proteome</keyword>
<dbReference type="EMBL" id="QEAP01000581">
    <property type="protein sequence ID" value="TPX63831.1"/>
    <property type="molecule type" value="Genomic_DNA"/>
</dbReference>
<dbReference type="PANTHER" id="PTHR23291:SF50">
    <property type="entry name" value="PROTEIN LIFEGUARD 4"/>
    <property type="match status" value="1"/>
</dbReference>
<protein>
    <submittedName>
        <fullName evidence="6">Uncharacterized protein</fullName>
    </submittedName>
</protein>